<dbReference type="InterPro" id="IPR010732">
    <property type="entry name" value="T6SS_TssG-like"/>
</dbReference>
<reference evidence="1 2" key="1">
    <citation type="submission" date="2014-12" db="EMBL/GenBank/DDBJ databases">
        <title>Draft Genome Sequence of Pseudoalteromonas luteoviolacea HI1.</title>
        <authorList>
            <person name="Asahina A.Y."/>
            <person name="Hadfield M.G."/>
        </authorList>
    </citation>
    <scope>NUCLEOTIDE SEQUENCE [LARGE SCALE GENOMIC DNA]</scope>
    <source>
        <strain evidence="1 2">HI1</strain>
    </source>
</reference>
<dbReference type="EMBL" id="JWIC01000007">
    <property type="protein sequence ID" value="KID56055.1"/>
    <property type="molecule type" value="Genomic_DNA"/>
</dbReference>
<dbReference type="PANTHER" id="PTHR35564">
    <property type="match status" value="1"/>
</dbReference>
<dbReference type="Pfam" id="PF06996">
    <property type="entry name" value="T6SS_TssG"/>
    <property type="match status" value="1"/>
</dbReference>
<dbReference type="OrthoDB" id="1523296at2"/>
<sequence>MTEQKKHPIWAKLPAPIAALLDAPWQFSLFKAMSLIEKHWAMEGELEQGASQRVLVSTFKELGFPASDIRACELLLSQRGKLKLETAFLGLYGVDAPMPHYLLEQAANDEEMGARTRAFLDIFNHILYCQLYQAWKKSQINLAGVGARQFDQMVAAIYENSQGESSKLNLASANQTSAAGLQQVLRQGLKQPNLQIADNMVEWQEVTEKPPISAENSVTLGQDSLLGGQVLITGNRVQIDIGPLSEAQARALFPNGDEGKKMHKLLTWHTGSKMAWQVKILIEVKEQHPVPLGECELGTSSCMGIVEAHIAQRNFLDSDYQS</sequence>
<evidence type="ECO:0000313" key="2">
    <source>
        <dbReference type="Proteomes" id="UP000031327"/>
    </source>
</evidence>
<evidence type="ECO:0000313" key="1">
    <source>
        <dbReference type="EMBL" id="KID56055.1"/>
    </source>
</evidence>
<dbReference type="NCBIfam" id="TIGR03347">
    <property type="entry name" value="VI_chp_1"/>
    <property type="match status" value="1"/>
</dbReference>
<dbReference type="KEGG" id="plz:S4054249_24145"/>
<gene>
    <name evidence="1" type="ORF">JF50_17280</name>
</gene>
<dbReference type="PANTHER" id="PTHR35564:SF4">
    <property type="entry name" value="CYTOPLASMIC PROTEIN"/>
    <property type="match status" value="1"/>
</dbReference>
<protein>
    <submittedName>
        <fullName evidence="1">Type VI secretion protein</fullName>
    </submittedName>
</protein>
<name>A0A0C1Q9H0_9GAMM</name>
<comment type="caution">
    <text evidence="1">The sequence shown here is derived from an EMBL/GenBank/DDBJ whole genome shotgun (WGS) entry which is preliminary data.</text>
</comment>
<organism evidence="1 2">
    <name type="scientific">Pseudoalteromonas luteoviolacea</name>
    <dbReference type="NCBI Taxonomy" id="43657"/>
    <lineage>
        <taxon>Bacteria</taxon>
        <taxon>Pseudomonadati</taxon>
        <taxon>Pseudomonadota</taxon>
        <taxon>Gammaproteobacteria</taxon>
        <taxon>Alteromonadales</taxon>
        <taxon>Pseudoalteromonadaceae</taxon>
        <taxon>Pseudoalteromonas</taxon>
    </lineage>
</organism>
<dbReference type="AlphaFoldDB" id="A0A0C1Q9H0"/>
<proteinExistence type="predicted"/>
<dbReference type="Proteomes" id="UP000031327">
    <property type="component" value="Unassembled WGS sequence"/>
</dbReference>
<accession>A0A0C1Q9H0</accession>
<dbReference type="RefSeq" id="WP_039610627.1">
    <property type="nucleotide sequence ID" value="NZ_CP015412.1"/>
</dbReference>